<dbReference type="RefSeq" id="WP_378112265.1">
    <property type="nucleotide sequence ID" value="NZ_JBHSNC010000040.1"/>
</dbReference>
<accession>A0ABW0R4Z8</accession>
<organism evidence="1 2">
    <name type="scientific">Cohnella yongneupensis</name>
    <dbReference type="NCBI Taxonomy" id="425006"/>
    <lineage>
        <taxon>Bacteria</taxon>
        <taxon>Bacillati</taxon>
        <taxon>Bacillota</taxon>
        <taxon>Bacilli</taxon>
        <taxon>Bacillales</taxon>
        <taxon>Paenibacillaceae</taxon>
        <taxon>Cohnella</taxon>
    </lineage>
</organism>
<keyword evidence="2" id="KW-1185">Reference proteome</keyword>
<proteinExistence type="predicted"/>
<protein>
    <submittedName>
        <fullName evidence="1">DUF4926 domain-containing protein</fullName>
    </submittedName>
</protein>
<dbReference type="EMBL" id="JBHSNC010000040">
    <property type="protein sequence ID" value="MFC5530319.1"/>
    <property type="molecule type" value="Genomic_DNA"/>
</dbReference>
<gene>
    <name evidence="1" type="ORF">ACFPQ4_12850</name>
</gene>
<name>A0ABW0R4Z8_9BACL</name>
<sequence>MKMYDVIRMTKDYPEEKLVKGQIGTILEIYNADNFEVEFCDDNGFTIYLGTLSKEWFELLD</sequence>
<evidence type="ECO:0000313" key="2">
    <source>
        <dbReference type="Proteomes" id="UP001596108"/>
    </source>
</evidence>
<dbReference type="Proteomes" id="UP001596108">
    <property type="component" value="Unassembled WGS sequence"/>
</dbReference>
<dbReference type="InterPro" id="IPR032568">
    <property type="entry name" value="DUF4926"/>
</dbReference>
<evidence type="ECO:0000313" key="1">
    <source>
        <dbReference type="EMBL" id="MFC5530319.1"/>
    </source>
</evidence>
<dbReference type="Pfam" id="PF16277">
    <property type="entry name" value="DUF4926"/>
    <property type="match status" value="1"/>
</dbReference>
<comment type="caution">
    <text evidence="1">The sequence shown here is derived from an EMBL/GenBank/DDBJ whole genome shotgun (WGS) entry which is preliminary data.</text>
</comment>
<reference evidence="2" key="1">
    <citation type="journal article" date="2019" name="Int. J. Syst. Evol. Microbiol.">
        <title>The Global Catalogue of Microorganisms (GCM) 10K type strain sequencing project: providing services to taxonomists for standard genome sequencing and annotation.</title>
        <authorList>
            <consortium name="The Broad Institute Genomics Platform"/>
            <consortium name="The Broad Institute Genome Sequencing Center for Infectious Disease"/>
            <person name="Wu L."/>
            <person name="Ma J."/>
        </authorList>
    </citation>
    <scope>NUCLEOTIDE SEQUENCE [LARGE SCALE GENOMIC DNA]</scope>
    <source>
        <strain evidence="2">CGMCC 1.18578</strain>
    </source>
</reference>